<dbReference type="Gene3D" id="3.10.100.10">
    <property type="entry name" value="Mannose-Binding Protein A, subunit A"/>
    <property type="match status" value="1"/>
</dbReference>
<dbReference type="SUPFAM" id="SSF56436">
    <property type="entry name" value="C-type lectin-like"/>
    <property type="match status" value="1"/>
</dbReference>
<gene>
    <name evidence="3" type="ORF">V1264_017178</name>
</gene>
<dbReference type="InterPro" id="IPR050801">
    <property type="entry name" value="Ca-Dep_Lectins_ImmuneDev"/>
</dbReference>
<dbReference type="PANTHER" id="PTHR22801:SF63">
    <property type="entry name" value="C-TYPE LECTIN DOMAIN-CONTAINING PROTEIN"/>
    <property type="match status" value="1"/>
</dbReference>
<dbReference type="InterPro" id="IPR001304">
    <property type="entry name" value="C-type_lectin-like"/>
</dbReference>
<comment type="caution">
    <text evidence="3">The sequence shown here is derived from an EMBL/GenBank/DDBJ whole genome shotgun (WGS) entry which is preliminary data.</text>
</comment>
<dbReference type="Proteomes" id="UP001374579">
    <property type="component" value="Unassembled WGS sequence"/>
</dbReference>
<sequence>MAMALAFFLLVSPVAFADIQQTKYLAVNLNPGTVLNAVEDAGSLRQCALRCPQQSCDSAASPCCTLFCWSKTSLACYVQTTSRPYRQLLPSAVGFRCFVKEKLSHAVALGYQMIRGQCVKVYEEKKKWSDAQRRCGADGGHLYYFKTLDTAEPVINDVTGTLAAPTGRYWVGASQTQMATYRWGDGTLLALNTSVWMSGEPSDTGGNEECMEVVTEDLNDIWFDKTASPLSRLNDFTCDTVSHFICQVDV</sequence>
<keyword evidence="1" id="KW-0732">Signal</keyword>
<protein>
    <recommendedName>
        <fullName evidence="2">C-type lectin domain-containing protein</fullName>
    </recommendedName>
</protein>
<dbReference type="InterPro" id="IPR016186">
    <property type="entry name" value="C-type_lectin-like/link_sf"/>
</dbReference>
<name>A0AAN9BI55_9CAEN</name>
<dbReference type="InterPro" id="IPR016187">
    <property type="entry name" value="CTDL_fold"/>
</dbReference>
<reference evidence="3 4" key="1">
    <citation type="submission" date="2024-02" db="EMBL/GenBank/DDBJ databases">
        <title>Chromosome-scale genome assembly of the rough periwinkle Littorina saxatilis.</title>
        <authorList>
            <person name="De Jode A."/>
            <person name="Faria R."/>
            <person name="Formenti G."/>
            <person name="Sims Y."/>
            <person name="Smith T.P."/>
            <person name="Tracey A."/>
            <person name="Wood J.M.D."/>
            <person name="Zagrodzka Z.B."/>
            <person name="Johannesson K."/>
            <person name="Butlin R.K."/>
            <person name="Leder E.H."/>
        </authorList>
    </citation>
    <scope>NUCLEOTIDE SEQUENCE [LARGE SCALE GENOMIC DNA]</scope>
    <source>
        <strain evidence="3">Snail1</strain>
        <tissue evidence="3">Muscle</tissue>
    </source>
</reference>
<evidence type="ECO:0000256" key="1">
    <source>
        <dbReference type="SAM" id="SignalP"/>
    </source>
</evidence>
<evidence type="ECO:0000313" key="3">
    <source>
        <dbReference type="EMBL" id="KAK7105852.1"/>
    </source>
</evidence>
<keyword evidence="4" id="KW-1185">Reference proteome</keyword>
<accession>A0AAN9BI55</accession>
<dbReference type="EMBL" id="JBAMIC010000007">
    <property type="protein sequence ID" value="KAK7105852.1"/>
    <property type="molecule type" value="Genomic_DNA"/>
</dbReference>
<feature type="signal peptide" evidence="1">
    <location>
        <begin position="1"/>
        <end position="17"/>
    </location>
</feature>
<organism evidence="3 4">
    <name type="scientific">Littorina saxatilis</name>
    <dbReference type="NCBI Taxonomy" id="31220"/>
    <lineage>
        <taxon>Eukaryota</taxon>
        <taxon>Metazoa</taxon>
        <taxon>Spiralia</taxon>
        <taxon>Lophotrochozoa</taxon>
        <taxon>Mollusca</taxon>
        <taxon>Gastropoda</taxon>
        <taxon>Caenogastropoda</taxon>
        <taxon>Littorinimorpha</taxon>
        <taxon>Littorinoidea</taxon>
        <taxon>Littorinidae</taxon>
        <taxon>Littorina</taxon>
    </lineage>
</organism>
<dbReference type="PROSITE" id="PS50041">
    <property type="entry name" value="C_TYPE_LECTIN_2"/>
    <property type="match status" value="1"/>
</dbReference>
<feature type="domain" description="C-type lectin" evidence="2">
    <location>
        <begin position="114"/>
        <end position="247"/>
    </location>
</feature>
<dbReference type="Pfam" id="PF00059">
    <property type="entry name" value="Lectin_C"/>
    <property type="match status" value="1"/>
</dbReference>
<feature type="chain" id="PRO_5042877151" description="C-type lectin domain-containing protein" evidence="1">
    <location>
        <begin position="18"/>
        <end position="250"/>
    </location>
</feature>
<evidence type="ECO:0000259" key="2">
    <source>
        <dbReference type="PROSITE" id="PS50041"/>
    </source>
</evidence>
<dbReference type="PANTHER" id="PTHR22801">
    <property type="entry name" value="LITHOSTATHINE"/>
    <property type="match status" value="1"/>
</dbReference>
<dbReference type="SMART" id="SM00034">
    <property type="entry name" value="CLECT"/>
    <property type="match status" value="1"/>
</dbReference>
<dbReference type="CDD" id="cd00037">
    <property type="entry name" value="CLECT"/>
    <property type="match status" value="1"/>
</dbReference>
<dbReference type="AlphaFoldDB" id="A0AAN9BI55"/>
<evidence type="ECO:0000313" key="4">
    <source>
        <dbReference type="Proteomes" id="UP001374579"/>
    </source>
</evidence>
<proteinExistence type="predicted"/>